<name>A0A4Z0BLM1_9BURK</name>
<accession>A0A4Z0BLM1</accession>
<keyword evidence="2" id="KW-1185">Reference proteome</keyword>
<organism evidence="1 2">
    <name type="scientific">Ramlibacter humi</name>
    <dbReference type="NCBI Taxonomy" id="2530451"/>
    <lineage>
        <taxon>Bacteria</taxon>
        <taxon>Pseudomonadati</taxon>
        <taxon>Pseudomonadota</taxon>
        <taxon>Betaproteobacteria</taxon>
        <taxon>Burkholderiales</taxon>
        <taxon>Comamonadaceae</taxon>
        <taxon>Ramlibacter</taxon>
    </lineage>
</organism>
<protein>
    <submittedName>
        <fullName evidence="1">Uncharacterized protein</fullName>
    </submittedName>
</protein>
<dbReference type="EMBL" id="SMLK01000004">
    <property type="protein sequence ID" value="TFZ00226.1"/>
    <property type="molecule type" value="Genomic_DNA"/>
</dbReference>
<sequence>MSRIDVTNFPKFGSMTGGSGLTGIFADNTLTGYAQSTVGFAGVDLRESPQAVDKIIVSSADNGWDASGASGGQVQFRLFGKKGGGTPVNPYDGVLLGRAGPIRDINQVIDHAIYSTDWATKWDFIWIVLEAPVWTVLSGFKLFAPVVPQIGAARTILRRRSDSSQPIAKNGCGIPGMRFLFELTQPAAVVPIIKIEIEHMAWATGMSNILSCGCYLFHRSAPDLAALASASYRELDVSGRNLSADTHYERHEPRDAVQLDVGFHEIIPNLNSNTYQANTDWYTNVLVEYGRGLNKGLIDIDPGAVVVNL</sequence>
<dbReference type="AlphaFoldDB" id="A0A4Z0BLM1"/>
<dbReference type="RefSeq" id="WP_135250412.1">
    <property type="nucleotide sequence ID" value="NZ_SMLK01000004.1"/>
</dbReference>
<dbReference type="OrthoDB" id="9852756at2"/>
<gene>
    <name evidence="1" type="ORF">EZ216_14090</name>
</gene>
<comment type="caution">
    <text evidence="1">The sequence shown here is derived from an EMBL/GenBank/DDBJ whole genome shotgun (WGS) entry which is preliminary data.</text>
</comment>
<reference evidence="1 2" key="1">
    <citation type="submission" date="2019-03" db="EMBL/GenBank/DDBJ databases">
        <title>Ramlibacter sp. 18x22-1, whole genome shotgun sequence.</title>
        <authorList>
            <person name="Zhang X."/>
            <person name="Feng G."/>
            <person name="Zhu H."/>
        </authorList>
    </citation>
    <scope>NUCLEOTIDE SEQUENCE [LARGE SCALE GENOMIC DNA]</scope>
    <source>
        <strain evidence="1 2">18x22-1</strain>
    </source>
</reference>
<evidence type="ECO:0000313" key="2">
    <source>
        <dbReference type="Proteomes" id="UP000297839"/>
    </source>
</evidence>
<proteinExistence type="predicted"/>
<evidence type="ECO:0000313" key="1">
    <source>
        <dbReference type="EMBL" id="TFZ00226.1"/>
    </source>
</evidence>
<dbReference type="Proteomes" id="UP000297839">
    <property type="component" value="Unassembled WGS sequence"/>
</dbReference>